<reference evidence="2 3" key="1">
    <citation type="journal article" date="2019" name="Int. J. Syst. Evol. Microbiol.">
        <title>The Global Catalogue of Microorganisms (GCM) 10K type strain sequencing project: providing services to taxonomists for standard genome sequencing and annotation.</title>
        <authorList>
            <consortium name="The Broad Institute Genomics Platform"/>
            <consortium name="The Broad Institute Genome Sequencing Center for Infectious Disease"/>
            <person name="Wu L."/>
            <person name="Ma J."/>
        </authorList>
    </citation>
    <scope>NUCLEOTIDE SEQUENCE [LARGE SCALE GENOMIC DNA]</scope>
    <source>
        <strain evidence="2 3">JCM 9383</strain>
    </source>
</reference>
<comment type="caution">
    <text evidence="2">The sequence shown here is derived from an EMBL/GenBank/DDBJ whole genome shotgun (WGS) entry which is preliminary data.</text>
</comment>
<evidence type="ECO:0000313" key="3">
    <source>
        <dbReference type="Proteomes" id="UP001500979"/>
    </source>
</evidence>
<dbReference type="Pfam" id="PF03756">
    <property type="entry name" value="AfsA"/>
    <property type="match status" value="2"/>
</dbReference>
<dbReference type="NCBIfam" id="NF041195">
    <property type="entry name" value="ScbA_BarX_GamBu"/>
    <property type="match status" value="1"/>
</dbReference>
<keyword evidence="3" id="KW-1185">Reference proteome</keyword>
<sequence length="325" mass="35477">MSPDIITEQDRELRVDRTVERRLVHRSAIAEVFLTDSRTTGAGRYTTAAQLPLFHAHFSDFTASASAFDPLLLLECCRQAGTHGAHAHLGVPLDTVFLVREADIAISDTASLLVGADPGVLHLDTSVAQQRTRAGKLRGLEFDFDLSIDGRHTGAGRFAVDCVDAETYRGLRHAQRGQHPPTSKQMPLARPDTVAEPHLVARRNPDNVVIADAGRREGRYTARLAPSFGNRSLYDHAYDHHPGMVLAEAARQISLLTKEDPTAHLITGLSARFARFAELDAPVALTATPSTTDIPQRIAVVAEQDDARIAGIDVELRRAPKEVSR</sequence>
<dbReference type="InterPro" id="IPR047757">
    <property type="entry name" value="AfsA-like"/>
</dbReference>
<feature type="domain" description="A-factor biosynthesis hotdog" evidence="1">
    <location>
        <begin position="199"/>
        <end position="314"/>
    </location>
</feature>
<name>A0ABN3V487_9PSEU</name>
<dbReference type="EMBL" id="BAAAUX010000003">
    <property type="protein sequence ID" value="GAA2777129.1"/>
    <property type="molecule type" value="Genomic_DNA"/>
</dbReference>
<dbReference type="InterPro" id="IPR005509">
    <property type="entry name" value="AfsA_hotdog_dom"/>
</dbReference>
<accession>A0ABN3V487</accession>
<proteinExistence type="predicted"/>
<organism evidence="2 3">
    <name type="scientific">Saccharopolyspora taberi</name>
    <dbReference type="NCBI Taxonomy" id="60895"/>
    <lineage>
        <taxon>Bacteria</taxon>
        <taxon>Bacillati</taxon>
        <taxon>Actinomycetota</taxon>
        <taxon>Actinomycetes</taxon>
        <taxon>Pseudonocardiales</taxon>
        <taxon>Pseudonocardiaceae</taxon>
        <taxon>Saccharopolyspora</taxon>
    </lineage>
</organism>
<protein>
    <submittedName>
        <fullName evidence="2">ScbA/BarX family gamma-butyrolactone biosynthesis protein</fullName>
    </submittedName>
</protein>
<dbReference type="Proteomes" id="UP001500979">
    <property type="component" value="Unassembled WGS sequence"/>
</dbReference>
<dbReference type="RefSeq" id="WP_344677940.1">
    <property type="nucleotide sequence ID" value="NZ_BAAAUX010000003.1"/>
</dbReference>
<evidence type="ECO:0000259" key="1">
    <source>
        <dbReference type="Pfam" id="PF03756"/>
    </source>
</evidence>
<feature type="domain" description="A-factor biosynthesis hotdog" evidence="1">
    <location>
        <begin position="23"/>
        <end position="159"/>
    </location>
</feature>
<evidence type="ECO:0000313" key="2">
    <source>
        <dbReference type="EMBL" id="GAA2777129.1"/>
    </source>
</evidence>
<gene>
    <name evidence="2" type="ORF">GCM10010470_07620</name>
</gene>